<feature type="binding site" evidence="11">
    <location>
        <position position="96"/>
    </location>
    <ligand>
        <name>Mg(2+)</name>
        <dbReference type="ChEBI" id="CHEBI:18420"/>
    </ligand>
</feature>
<comment type="cofactor">
    <cofactor evidence="11">
        <name>Mg(2+)</name>
        <dbReference type="ChEBI" id="CHEBI:18420"/>
    </cofactor>
    <text evidence="11">Binds 1 Mg(2+) ion per subunit.</text>
</comment>
<comment type="similarity">
    <text evidence="11">Belongs to the PRA-CH family.</text>
</comment>
<evidence type="ECO:0000259" key="12">
    <source>
        <dbReference type="Pfam" id="PF01502"/>
    </source>
</evidence>
<comment type="subcellular location">
    <subcellularLocation>
        <location evidence="11">Cytoplasm</location>
    </subcellularLocation>
</comment>
<keyword evidence="9 11" id="KW-0378">Hydrolase</keyword>
<name>A0A366HPU1_9BACT</name>
<feature type="binding site" evidence="11">
    <location>
        <position position="100"/>
    </location>
    <ligand>
        <name>Mg(2+)</name>
        <dbReference type="ChEBI" id="CHEBI:18420"/>
    </ligand>
</feature>
<feature type="domain" description="Phosphoribosyl-AMP cyclohydrolase" evidence="12">
    <location>
        <begin position="49"/>
        <end position="123"/>
    </location>
</feature>
<dbReference type="OrthoDB" id="9795769at2"/>
<dbReference type="EC" id="3.5.4.19" evidence="11"/>
<evidence type="ECO:0000256" key="7">
    <source>
        <dbReference type="ARBA" id="ARBA00022490"/>
    </source>
</evidence>
<comment type="cofactor">
    <cofactor evidence="11">
        <name>Zn(2+)</name>
        <dbReference type="ChEBI" id="CHEBI:29105"/>
    </cofactor>
    <text evidence="11">Binds 1 zinc ion per subunit.</text>
</comment>
<keyword evidence="11" id="KW-0862">Zinc</keyword>
<dbReference type="GO" id="GO:0000287">
    <property type="term" value="F:magnesium ion binding"/>
    <property type="evidence" value="ECO:0007669"/>
    <property type="project" value="UniProtKB-UniRule"/>
</dbReference>
<keyword evidence="8 11" id="KW-0028">Amino-acid biosynthesis</keyword>
<comment type="pathway">
    <text evidence="4">Amino-acid biosynthesis; L-histidine biosynthesis; L-histidine from 5-phospho-alpha-D-ribose 1-diphosphate: step 2/9.</text>
</comment>
<dbReference type="Gene3D" id="3.10.20.810">
    <property type="entry name" value="Phosphoribosyl-AMP cyclohydrolase"/>
    <property type="match status" value="1"/>
</dbReference>
<reference evidence="13 14" key="1">
    <citation type="submission" date="2018-06" db="EMBL/GenBank/DDBJ databases">
        <title>Genomic Encyclopedia of Type Strains, Phase IV (KMG-IV): sequencing the most valuable type-strain genomes for metagenomic binning, comparative biology and taxonomic classification.</title>
        <authorList>
            <person name="Goeker M."/>
        </authorList>
    </citation>
    <scope>NUCLEOTIDE SEQUENCE [LARGE SCALE GENOMIC DNA]</scope>
    <source>
        <strain evidence="13 14">DSM 25532</strain>
    </source>
</reference>
<dbReference type="FunFam" id="3.10.20.810:FF:000001">
    <property type="entry name" value="Histidine biosynthesis bifunctional protein HisIE"/>
    <property type="match status" value="1"/>
</dbReference>
<evidence type="ECO:0000256" key="11">
    <source>
        <dbReference type="HAMAP-Rule" id="MF_01021"/>
    </source>
</evidence>
<comment type="function">
    <text evidence="11">Catalyzes the hydrolysis of the adenine ring of phosphoribosyl-AMP.</text>
</comment>
<evidence type="ECO:0000256" key="10">
    <source>
        <dbReference type="ARBA" id="ARBA00023102"/>
    </source>
</evidence>
<dbReference type="Proteomes" id="UP000253426">
    <property type="component" value="Unassembled WGS sequence"/>
</dbReference>
<evidence type="ECO:0000256" key="3">
    <source>
        <dbReference type="ARBA" id="ARBA00005169"/>
    </source>
</evidence>
<dbReference type="NCBIfam" id="NF000768">
    <property type="entry name" value="PRK00051.1"/>
    <property type="match status" value="1"/>
</dbReference>
<organism evidence="13 14">
    <name type="scientific">Roseimicrobium gellanilyticum</name>
    <dbReference type="NCBI Taxonomy" id="748857"/>
    <lineage>
        <taxon>Bacteria</taxon>
        <taxon>Pseudomonadati</taxon>
        <taxon>Verrucomicrobiota</taxon>
        <taxon>Verrucomicrobiia</taxon>
        <taxon>Verrucomicrobiales</taxon>
        <taxon>Verrucomicrobiaceae</taxon>
        <taxon>Roseimicrobium</taxon>
    </lineage>
</organism>
<dbReference type="GO" id="GO:0004636">
    <property type="term" value="F:phosphoribosyl-ATP diphosphatase activity"/>
    <property type="evidence" value="ECO:0007669"/>
    <property type="project" value="UniProtKB-EC"/>
</dbReference>
<evidence type="ECO:0000313" key="13">
    <source>
        <dbReference type="EMBL" id="RBP45685.1"/>
    </source>
</evidence>
<comment type="pathway">
    <text evidence="3 11">Amino-acid biosynthesis; L-histidine biosynthesis; L-histidine from 5-phospho-alpha-D-ribose 1-diphosphate: step 3/9.</text>
</comment>
<dbReference type="RefSeq" id="WP_113958107.1">
    <property type="nucleotide sequence ID" value="NZ_QNRR01000002.1"/>
</dbReference>
<keyword evidence="10 11" id="KW-0368">Histidine biosynthesis</keyword>
<evidence type="ECO:0000256" key="1">
    <source>
        <dbReference type="ARBA" id="ARBA00000024"/>
    </source>
</evidence>
<keyword evidence="11" id="KW-0460">Magnesium</keyword>
<feature type="binding site" evidence="11">
    <location>
        <position position="98"/>
    </location>
    <ligand>
        <name>Mg(2+)</name>
        <dbReference type="ChEBI" id="CHEBI:18420"/>
    </ligand>
</feature>
<dbReference type="GO" id="GO:0004635">
    <property type="term" value="F:phosphoribosyl-AMP cyclohydrolase activity"/>
    <property type="evidence" value="ECO:0007669"/>
    <property type="project" value="UniProtKB-UniRule"/>
</dbReference>
<feature type="binding site" evidence="11">
    <location>
        <position position="121"/>
    </location>
    <ligand>
        <name>Zn(2+)</name>
        <dbReference type="ChEBI" id="CHEBI:29105"/>
        <note>ligand shared between dimeric partners</note>
    </ligand>
</feature>
<dbReference type="InterPro" id="IPR002496">
    <property type="entry name" value="PRib_AMP_CycHydrolase_dom"/>
</dbReference>
<evidence type="ECO:0000256" key="6">
    <source>
        <dbReference type="ARBA" id="ARBA00008299"/>
    </source>
</evidence>
<comment type="catalytic activity">
    <reaction evidence="2">
        <text>1-(5-phospho-beta-D-ribosyl)-ATP + H2O = 1-(5-phospho-beta-D-ribosyl)-5'-AMP + diphosphate + H(+)</text>
        <dbReference type="Rhea" id="RHEA:22828"/>
        <dbReference type="ChEBI" id="CHEBI:15377"/>
        <dbReference type="ChEBI" id="CHEBI:15378"/>
        <dbReference type="ChEBI" id="CHEBI:33019"/>
        <dbReference type="ChEBI" id="CHEBI:59457"/>
        <dbReference type="ChEBI" id="CHEBI:73183"/>
        <dbReference type="EC" id="3.6.1.31"/>
    </reaction>
</comment>
<comment type="subunit">
    <text evidence="11">Homodimer.</text>
</comment>
<comment type="caution">
    <text evidence="13">The sequence shown here is derived from an EMBL/GenBank/DDBJ whole genome shotgun (WGS) entry which is preliminary data.</text>
</comment>
<comment type="similarity">
    <text evidence="5">In the C-terminal section; belongs to the PRA-PH family.</text>
</comment>
<protein>
    <recommendedName>
        <fullName evidence="11">Phosphoribosyl-AMP cyclohydrolase</fullName>
        <shortName evidence="11">PRA-CH</shortName>
        <ecNumber evidence="11">3.5.4.19</ecNumber>
    </recommendedName>
</protein>
<dbReference type="SUPFAM" id="SSF141734">
    <property type="entry name" value="HisI-like"/>
    <property type="match status" value="1"/>
</dbReference>
<comment type="similarity">
    <text evidence="6">In the N-terminal section; belongs to the PRA-CH family.</text>
</comment>
<keyword evidence="7 11" id="KW-0963">Cytoplasm</keyword>
<dbReference type="InterPro" id="IPR026660">
    <property type="entry name" value="PRA-CH"/>
</dbReference>
<evidence type="ECO:0000313" key="14">
    <source>
        <dbReference type="Proteomes" id="UP000253426"/>
    </source>
</evidence>
<evidence type="ECO:0000256" key="2">
    <source>
        <dbReference type="ARBA" id="ARBA00001460"/>
    </source>
</evidence>
<dbReference type="GO" id="GO:0005737">
    <property type="term" value="C:cytoplasm"/>
    <property type="evidence" value="ECO:0007669"/>
    <property type="project" value="UniProtKB-SubCell"/>
</dbReference>
<proteinExistence type="inferred from homology"/>
<accession>A0A366HPU1</accession>
<keyword evidence="14" id="KW-1185">Reference proteome</keyword>
<dbReference type="UniPathway" id="UPA00031">
    <property type="reaction ID" value="UER00008"/>
</dbReference>
<dbReference type="HAMAP" id="MF_01021">
    <property type="entry name" value="HisI"/>
    <property type="match status" value="1"/>
</dbReference>
<sequence>MQVTAEQFQFATRESKSNIEQGLALAPKFDADGLIPAIALDHETNEPLMVAYMNAETLKMTLALGQAVYYSRSRKEVWHKGATSGEYQVVKEIRVDCDQDAIVLKVEQLGGGCCHTKAPTCFYRKVDLENLQEGFVPLVRD</sequence>
<feature type="binding site" evidence="11">
    <location>
        <position position="114"/>
    </location>
    <ligand>
        <name>Zn(2+)</name>
        <dbReference type="ChEBI" id="CHEBI:29105"/>
        <note>ligand shared between dimeric partners</note>
    </ligand>
</feature>
<dbReference type="EMBL" id="QNRR01000002">
    <property type="protein sequence ID" value="RBP45685.1"/>
    <property type="molecule type" value="Genomic_DNA"/>
</dbReference>
<dbReference type="GO" id="GO:0000105">
    <property type="term" value="P:L-histidine biosynthetic process"/>
    <property type="evidence" value="ECO:0007669"/>
    <property type="project" value="UniProtKB-UniRule"/>
</dbReference>
<dbReference type="Pfam" id="PF01502">
    <property type="entry name" value="PRA-CH"/>
    <property type="match status" value="1"/>
</dbReference>
<gene>
    <name evidence="11" type="primary">hisI</name>
    <name evidence="13" type="ORF">DES53_10267</name>
</gene>
<dbReference type="AlphaFoldDB" id="A0A366HPU1"/>
<evidence type="ECO:0000256" key="8">
    <source>
        <dbReference type="ARBA" id="ARBA00022605"/>
    </source>
</evidence>
<comment type="catalytic activity">
    <reaction evidence="1 11">
        <text>1-(5-phospho-beta-D-ribosyl)-5'-AMP + H2O = 1-(5-phospho-beta-D-ribosyl)-5-[(5-phospho-beta-D-ribosylamino)methylideneamino]imidazole-4-carboxamide</text>
        <dbReference type="Rhea" id="RHEA:20049"/>
        <dbReference type="ChEBI" id="CHEBI:15377"/>
        <dbReference type="ChEBI" id="CHEBI:58435"/>
        <dbReference type="ChEBI" id="CHEBI:59457"/>
        <dbReference type="EC" id="3.5.4.19"/>
    </reaction>
</comment>
<evidence type="ECO:0000256" key="9">
    <source>
        <dbReference type="ARBA" id="ARBA00022801"/>
    </source>
</evidence>
<evidence type="ECO:0000256" key="5">
    <source>
        <dbReference type="ARBA" id="ARBA00007731"/>
    </source>
</evidence>
<feature type="binding site" evidence="11">
    <location>
        <position position="97"/>
    </location>
    <ligand>
        <name>Zn(2+)</name>
        <dbReference type="ChEBI" id="CHEBI:29105"/>
        <note>ligand shared between dimeric partners</note>
    </ligand>
</feature>
<dbReference type="GO" id="GO:0008270">
    <property type="term" value="F:zinc ion binding"/>
    <property type="evidence" value="ECO:0007669"/>
    <property type="project" value="UniProtKB-UniRule"/>
</dbReference>
<keyword evidence="11" id="KW-0479">Metal-binding</keyword>
<dbReference type="InterPro" id="IPR038019">
    <property type="entry name" value="PRib_AMP_CycHydrolase_sf"/>
</dbReference>
<dbReference type="PANTHER" id="PTHR42945:SF1">
    <property type="entry name" value="HISTIDINE BIOSYNTHESIS BIFUNCTIONAL PROTEIN HIS7"/>
    <property type="match status" value="1"/>
</dbReference>
<evidence type="ECO:0000256" key="4">
    <source>
        <dbReference type="ARBA" id="ARBA00005204"/>
    </source>
</evidence>
<dbReference type="PANTHER" id="PTHR42945">
    <property type="entry name" value="HISTIDINE BIOSYNTHESIS BIFUNCTIONAL PROTEIN"/>
    <property type="match status" value="1"/>
</dbReference>